<gene>
    <name evidence="1" type="ORF">QFZ46_002936</name>
</gene>
<accession>A0ABU0PBQ2</accession>
<reference evidence="1 2" key="1">
    <citation type="submission" date="2023-07" db="EMBL/GenBank/DDBJ databases">
        <title>Comparative genomics of wheat-associated soil bacteria to identify genetic determinants of phenazine resistance.</title>
        <authorList>
            <person name="Mouncey N."/>
        </authorList>
    </citation>
    <scope>NUCLEOTIDE SEQUENCE [LARGE SCALE GENOMIC DNA]</scope>
    <source>
        <strain evidence="1 2">W2I7</strain>
    </source>
</reference>
<evidence type="ECO:0000313" key="1">
    <source>
        <dbReference type="EMBL" id="MDQ0644776.1"/>
    </source>
</evidence>
<organism evidence="1 2">
    <name type="scientific">Microbacterium murale</name>
    <dbReference type="NCBI Taxonomy" id="1081040"/>
    <lineage>
        <taxon>Bacteria</taxon>
        <taxon>Bacillati</taxon>
        <taxon>Actinomycetota</taxon>
        <taxon>Actinomycetes</taxon>
        <taxon>Micrococcales</taxon>
        <taxon>Microbacteriaceae</taxon>
        <taxon>Microbacterium</taxon>
    </lineage>
</organism>
<evidence type="ECO:0000313" key="2">
    <source>
        <dbReference type="Proteomes" id="UP001239085"/>
    </source>
</evidence>
<dbReference type="Proteomes" id="UP001239085">
    <property type="component" value="Unassembled WGS sequence"/>
</dbReference>
<comment type="caution">
    <text evidence="1">The sequence shown here is derived from an EMBL/GenBank/DDBJ whole genome shotgun (WGS) entry which is preliminary data.</text>
</comment>
<dbReference type="EMBL" id="JAUSXK010000001">
    <property type="protein sequence ID" value="MDQ0644776.1"/>
    <property type="molecule type" value="Genomic_DNA"/>
</dbReference>
<sequence length="404" mass="45248">MTRHPEDGRLHTILDALCLGPDDAAVRYLIDAFGGEPVEIHERHVGEPAVLSRHLLFESGGEIVLHDDAVSAVILHLTPTPIAPRGLDVSDWIRGIRKNATFDDVKKVFDVPWRFAAGDRYFVLEAGYARPEFVKYRDQRPGNLQRVVFTADDPKDACRPADEDCRACRDLIVREGDGSFDVDGTVGALIAGVEAGFLKEKSGSVALTDLRLLHASALMERVESQVSCSTCDRVACITLYRDSSPTFGYYPYDAAMRRPLQAIPPIEAWGDAARIAAARDAMRYVDHEPGSWFLVAQHDDLYLKSRYTINSMADDSSLIRLDESERRRYREDGHDYLTDLARRISSSSPHRESSPFHLRNLLRHPDDGRDYSEEVSAAIANHTWLARQKQAAAQRMQTEEAADA</sequence>
<keyword evidence="2" id="KW-1185">Reference proteome</keyword>
<dbReference type="RefSeq" id="WP_307362895.1">
    <property type="nucleotide sequence ID" value="NZ_JAUSXK010000001.1"/>
</dbReference>
<name>A0ABU0PBQ2_9MICO</name>
<proteinExistence type="predicted"/>
<protein>
    <submittedName>
        <fullName evidence="1">Uncharacterized protein</fullName>
    </submittedName>
</protein>